<keyword evidence="3 5" id="KW-0732">Signal</keyword>
<dbReference type="PANTHER" id="PTHR33420:SF3">
    <property type="entry name" value="FIMBRIAL SUBUNIT ELFA"/>
    <property type="match status" value="1"/>
</dbReference>
<proteinExistence type="inferred from homology"/>
<comment type="similarity">
    <text evidence="2">Belongs to the fimbrial protein family.</text>
</comment>
<dbReference type="AlphaFoldDB" id="A0A806X3Z2"/>
<dbReference type="EMBL" id="CP012871">
    <property type="protein sequence ID" value="ALR76376.1"/>
    <property type="molecule type" value="Genomic_DNA"/>
</dbReference>
<keyword evidence="4" id="KW-0281">Fimbrium</keyword>
<dbReference type="InterPro" id="IPR008966">
    <property type="entry name" value="Adhesion_dom_sf"/>
</dbReference>
<reference evidence="8" key="1">
    <citation type="submission" date="2015-10" db="EMBL/GenBank/DDBJ databases">
        <title>Complete Genome Sequencing of Klebsiella sp. strain G5.</title>
        <authorList>
            <person name="Chan K.-G."/>
            <person name="Chen J.-W."/>
        </authorList>
    </citation>
    <scope>NUCLEOTIDE SEQUENCE [LARGE SCALE GENOMIC DNA]</scope>
    <source>
        <strain evidence="8">G5</strain>
    </source>
</reference>
<feature type="domain" description="Fimbrial-type adhesion" evidence="6">
    <location>
        <begin position="28"/>
        <end position="177"/>
    </location>
</feature>
<sequence length="178" mass="18136">MKIKLIALTLLTASGISASALADDGKVNFIGNIIEQGCEVNSSVSSPMDVKLGDVAKTAFTAAGDTAANTKFTLVLTNCPADLQGKPVVVKYDGTPDQTNNDYLQLTDYGTAGTAGGVAIQLLNASGSALPLATASEQTTISATGDTNLDFFARYIATTANVTAGSANGTVNFTLAYN</sequence>
<feature type="chain" id="PRO_5032756245" evidence="5">
    <location>
        <begin position="23"/>
        <end position="178"/>
    </location>
</feature>
<evidence type="ECO:0000256" key="5">
    <source>
        <dbReference type="SAM" id="SignalP"/>
    </source>
</evidence>
<comment type="subcellular location">
    <subcellularLocation>
        <location evidence="1">Fimbrium</location>
    </subcellularLocation>
</comment>
<organism evidence="7 8">
    <name type="scientific">[Enterobacter] lignolyticus</name>
    <dbReference type="NCBI Taxonomy" id="1334193"/>
    <lineage>
        <taxon>Bacteria</taxon>
        <taxon>Pseudomonadati</taxon>
        <taxon>Pseudomonadota</taxon>
        <taxon>Gammaproteobacteria</taxon>
        <taxon>Enterobacterales</taxon>
        <taxon>Enterobacteriaceae</taxon>
        <taxon>Pluralibacter</taxon>
    </lineage>
</organism>
<evidence type="ECO:0000313" key="7">
    <source>
        <dbReference type="EMBL" id="ALR76376.1"/>
    </source>
</evidence>
<dbReference type="KEGG" id="kle:AO703_08730"/>
<dbReference type="OrthoDB" id="6466381at2"/>
<dbReference type="Gene3D" id="2.60.40.1090">
    <property type="entry name" value="Fimbrial-type adhesion domain"/>
    <property type="match status" value="1"/>
</dbReference>
<dbReference type="GO" id="GO:0043709">
    <property type="term" value="P:cell adhesion involved in single-species biofilm formation"/>
    <property type="evidence" value="ECO:0007669"/>
    <property type="project" value="TreeGrafter"/>
</dbReference>
<dbReference type="Pfam" id="PF00419">
    <property type="entry name" value="Fimbrial"/>
    <property type="match status" value="1"/>
</dbReference>
<dbReference type="PANTHER" id="PTHR33420">
    <property type="entry name" value="FIMBRIAL SUBUNIT ELFA-RELATED"/>
    <property type="match status" value="1"/>
</dbReference>
<dbReference type="InterPro" id="IPR000259">
    <property type="entry name" value="Adhesion_dom_fimbrial"/>
</dbReference>
<evidence type="ECO:0000313" key="8">
    <source>
        <dbReference type="Proteomes" id="UP000069162"/>
    </source>
</evidence>
<gene>
    <name evidence="7" type="ORF">AO703_08730</name>
</gene>
<evidence type="ECO:0000256" key="1">
    <source>
        <dbReference type="ARBA" id="ARBA00004561"/>
    </source>
</evidence>
<evidence type="ECO:0000256" key="3">
    <source>
        <dbReference type="ARBA" id="ARBA00022729"/>
    </source>
</evidence>
<dbReference type="SUPFAM" id="SSF49401">
    <property type="entry name" value="Bacterial adhesins"/>
    <property type="match status" value="1"/>
</dbReference>
<dbReference type="Proteomes" id="UP000069162">
    <property type="component" value="Chromosome"/>
</dbReference>
<name>A0A806X3Z2_9ENTR</name>
<dbReference type="GO" id="GO:0009289">
    <property type="term" value="C:pilus"/>
    <property type="evidence" value="ECO:0007669"/>
    <property type="project" value="UniProtKB-SubCell"/>
</dbReference>
<evidence type="ECO:0000256" key="2">
    <source>
        <dbReference type="ARBA" id="ARBA00006671"/>
    </source>
</evidence>
<feature type="signal peptide" evidence="5">
    <location>
        <begin position="1"/>
        <end position="22"/>
    </location>
</feature>
<protein>
    <submittedName>
        <fullName evidence="7">Fimbrial protein</fullName>
    </submittedName>
</protein>
<dbReference type="InterPro" id="IPR036937">
    <property type="entry name" value="Adhesion_dom_fimbrial_sf"/>
</dbReference>
<dbReference type="InterPro" id="IPR050263">
    <property type="entry name" value="Bact_Fimbrial_Adh_Pro"/>
</dbReference>
<evidence type="ECO:0000256" key="4">
    <source>
        <dbReference type="ARBA" id="ARBA00023263"/>
    </source>
</evidence>
<accession>A0A806X3Z2</accession>
<evidence type="ECO:0000259" key="6">
    <source>
        <dbReference type="Pfam" id="PF00419"/>
    </source>
</evidence>
<dbReference type="RefSeq" id="WP_062740941.1">
    <property type="nucleotide sequence ID" value="NZ_CP012871.1"/>
</dbReference>